<evidence type="ECO:0000256" key="1">
    <source>
        <dbReference type="SAM" id="SignalP"/>
    </source>
</evidence>
<protein>
    <submittedName>
        <fullName evidence="2">Uncharacterized protein</fullName>
    </submittedName>
</protein>
<keyword evidence="1" id="KW-0732">Signal</keyword>
<gene>
    <name evidence="2" type="ORF">EW145_g7974</name>
</gene>
<dbReference type="EMBL" id="SGPK01000985">
    <property type="protein sequence ID" value="THG95356.1"/>
    <property type="molecule type" value="Genomic_DNA"/>
</dbReference>
<feature type="signal peptide" evidence="1">
    <location>
        <begin position="1"/>
        <end position="24"/>
    </location>
</feature>
<evidence type="ECO:0000313" key="2">
    <source>
        <dbReference type="EMBL" id="THG95356.1"/>
    </source>
</evidence>
<feature type="chain" id="PRO_5020405825" evidence="1">
    <location>
        <begin position="25"/>
        <end position="84"/>
    </location>
</feature>
<accession>A0A4S4KBI3</accession>
<reference evidence="2 3" key="1">
    <citation type="submission" date="2019-02" db="EMBL/GenBank/DDBJ databases">
        <title>Genome sequencing of the rare red list fungi Phellinidium pouzarii.</title>
        <authorList>
            <person name="Buettner E."/>
            <person name="Kellner H."/>
        </authorList>
    </citation>
    <scope>NUCLEOTIDE SEQUENCE [LARGE SCALE GENOMIC DNA]</scope>
    <source>
        <strain evidence="2 3">DSM 108285</strain>
    </source>
</reference>
<keyword evidence="3" id="KW-1185">Reference proteome</keyword>
<name>A0A4S4KBI3_9AGAM</name>
<sequence length="84" mass="8336">MFAKSFSKLAIFALSLSMPYQALGHAIITPAIGVTGTPARSDVTKPSSKSPCSSGVNVASAITGSTAVAATGNAFTVGVTNFNA</sequence>
<evidence type="ECO:0000313" key="3">
    <source>
        <dbReference type="Proteomes" id="UP000308199"/>
    </source>
</evidence>
<dbReference type="AlphaFoldDB" id="A0A4S4KBI3"/>
<dbReference type="OrthoDB" id="3241054at2759"/>
<dbReference type="Proteomes" id="UP000308199">
    <property type="component" value="Unassembled WGS sequence"/>
</dbReference>
<proteinExistence type="predicted"/>
<comment type="caution">
    <text evidence="2">The sequence shown here is derived from an EMBL/GenBank/DDBJ whole genome shotgun (WGS) entry which is preliminary data.</text>
</comment>
<organism evidence="2 3">
    <name type="scientific">Phellinidium pouzarii</name>
    <dbReference type="NCBI Taxonomy" id="167371"/>
    <lineage>
        <taxon>Eukaryota</taxon>
        <taxon>Fungi</taxon>
        <taxon>Dikarya</taxon>
        <taxon>Basidiomycota</taxon>
        <taxon>Agaricomycotina</taxon>
        <taxon>Agaricomycetes</taxon>
        <taxon>Hymenochaetales</taxon>
        <taxon>Hymenochaetaceae</taxon>
        <taxon>Phellinidium</taxon>
    </lineage>
</organism>